<dbReference type="EMBL" id="BDMD01000041">
    <property type="protein sequence ID" value="GBF09098.1"/>
    <property type="molecule type" value="Genomic_DNA"/>
</dbReference>
<dbReference type="Proteomes" id="UP000291213">
    <property type="component" value="Unassembled WGS sequence"/>
</dbReference>
<evidence type="ECO:0000313" key="1">
    <source>
        <dbReference type="EMBL" id="GBF09098.1"/>
    </source>
</evidence>
<reference evidence="1 2" key="1">
    <citation type="submission" date="2017-02" db="EMBL/GenBank/DDBJ databases">
        <title>isolation and characterization of a novel temperate virus Aeropyrum globular virus 1 infecting hyperthermophilic archaeon Aeropyrum.</title>
        <authorList>
            <person name="Yumiya M."/>
            <person name="Yoshida T."/>
            <person name="Sako Y."/>
        </authorList>
    </citation>
    <scope>NUCLEOTIDE SEQUENCE [LARGE SCALE GENOMIC DNA]</scope>
    <source>
        <strain evidence="1 2">YK1-12-2013</strain>
    </source>
</reference>
<protein>
    <submittedName>
        <fullName evidence="1">Uncharacterized protein</fullName>
    </submittedName>
</protein>
<organism evidence="1 2">
    <name type="scientific">Aeropyrum pernix</name>
    <dbReference type="NCBI Taxonomy" id="56636"/>
    <lineage>
        <taxon>Archaea</taxon>
        <taxon>Thermoproteota</taxon>
        <taxon>Thermoprotei</taxon>
        <taxon>Desulfurococcales</taxon>
        <taxon>Desulfurococcaceae</taxon>
        <taxon>Aeropyrum</taxon>
    </lineage>
</organism>
<dbReference type="GeneID" id="4525278"/>
<evidence type="ECO:0000313" key="2">
    <source>
        <dbReference type="Proteomes" id="UP000291213"/>
    </source>
</evidence>
<dbReference type="RefSeq" id="WP_010865748.1">
    <property type="nucleotide sequence ID" value="NZ_BDMD01000041.1"/>
</dbReference>
<proteinExistence type="predicted"/>
<gene>
    <name evidence="1" type="ORF">apy_08230</name>
</gene>
<name>A0A401H9Q5_AERPX</name>
<dbReference type="AlphaFoldDB" id="A0A401H9Q5"/>
<accession>A0A401H9Q5</accession>
<comment type="caution">
    <text evidence="1">The sequence shown here is derived from an EMBL/GenBank/DDBJ whole genome shotgun (WGS) entry which is preliminary data.</text>
</comment>
<dbReference type="OrthoDB" id="382645at2157"/>
<sequence length="105" mass="11061">MKREARILASACVGGVCFAYIVRGPGVDGAVSSLEGCSGLCQRASERGYMGELRYSHGSCSCGLPTPPGRSEAAEAYRRLAASISLSMLEVLGMLGRAGDPFYHR</sequence>